<reference evidence="2" key="1">
    <citation type="submission" date="2018-05" db="EMBL/GenBank/DDBJ databases">
        <authorList>
            <person name="Lanie J.A."/>
            <person name="Ng W.-L."/>
            <person name="Kazmierczak K.M."/>
            <person name="Andrzejewski T.M."/>
            <person name="Davidsen T.M."/>
            <person name="Wayne K.J."/>
            <person name="Tettelin H."/>
            <person name="Glass J.I."/>
            <person name="Rusch D."/>
            <person name="Podicherti R."/>
            <person name="Tsui H.-C.T."/>
            <person name="Winkler M.E."/>
        </authorList>
    </citation>
    <scope>NUCLEOTIDE SEQUENCE</scope>
</reference>
<gene>
    <name evidence="2" type="ORF">METZ01_LOCUS255368</name>
</gene>
<evidence type="ECO:0000256" key="1">
    <source>
        <dbReference type="SAM" id="Phobius"/>
    </source>
</evidence>
<organism evidence="2">
    <name type="scientific">marine metagenome</name>
    <dbReference type="NCBI Taxonomy" id="408172"/>
    <lineage>
        <taxon>unclassified sequences</taxon>
        <taxon>metagenomes</taxon>
        <taxon>ecological metagenomes</taxon>
    </lineage>
</organism>
<evidence type="ECO:0000313" key="2">
    <source>
        <dbReference type="EMBL" id="SVC02514.1"/>
    </source>
</evidence>
<name>A0A382IRQ9_9ZZZZ</name>
<protein>
    <submittedName>
        <fullName evidence="2">Uncharacterized protein</fullName>
    </submittedName>
</protein>
<sequence length="61" mass="7136">MELFDAVGIALWVGFIAWDIYLVVKYGKIGLRKLINWNRKMRWQGKENYSKNVKSDCGVLT</sequence>
<keyword evidence="1" id="KW-0812">Transmembrane</keyword>
<keyword evidence="1" id="KW-1133">Transmembrane helix</keyword>
<feature type="transmembrane region" description="Helical" evidence="1">
    <location>
        <begin position="6"/>
        <end position="24"/>
    </location>
</feature>
<keyword evidence="1" id="KW-0472">Membrane</keyword>
<accession>A0A382IRQ9</accession>
<dbReference type="AlphaFoldDB" id="A0A382IRQ9"/>
<proteinExistence type="predicted"/>
<dbReference type="EMBL" id="UINC01069272">
    <property type="protein sequence ID" value="SVC02514.1"/>
    <property type="molecule type" value="Genomic_DNA"/>
</dbReference>